<dbReference type="AlphaFoldDB" id="A0A6J2T8N1"/>
<dbReference type="GeneID" id="115623180"/>
<dbReference type="OrthoDB" id="7848447at2759"/>
<evidence type="ECO:0000256" key="1">
    <source>
        <dbReference type="SAM" id="Phobius"/>
    </source>
</evidence>
<keyword evidence="1" id="KW-1133">Transmembrane helix</keyword>
<dbReference type="RefSeq" id="XP_030373261.1">
    <property type="nucleotide sequence ID" value="XM_030517401.1"/>
</dbReference>
<accession>A0A6J2T8N1</accession>
<evidence type="ECO:0000313" key="4">
    <source>
        <dbReference type="RefSeq" id="XP_030373261.1"/>
    </source>
</evidence>
<name>A0A6J2T8N1_DROLE</name>
<gene>
    <name evidence="3 4" type="primary">LOC115623180</name>
</gene>
<keyword evidence="2" id="KW-1185">Reference proteome</keyword>
<dbReference type="RefSeq" id="XP_030373260.1">
    <property type="nucleotide sequence ID" value="XM_030517400.1"/>
</dbReference>
<evidence type="ECO:0000313" key="2">
    <source>
        <dbReference type="Proteomes" id="UP000504634"/>
    </source>
</evidence>
<evidence type="ECO:0000313" key="3">
    <source>
        <dbReference type="RefSeq" id="XP_030373260.1"/>
    </source>
</evidence>
<dbReference type="Proteomes" id="UP000504634">
    <property type="component" value="Unplaced"/>
</dbReference>
<feature type="transmembrane region" description="Helical" evidence="1">
    <location>
        <begin position="24"/>
        <end position="51"/>
    </location>
</feature>
<sequence length="56" mass="6387">MHIVYTYNAGIINLEYAEPTSTSLIFGSFSMFVIFTYLKLLYILVAIYVALHVLAH</sequence>
<proteinExistence type="predicted"/>
<protein>
    <submittedName>
        <fullName evidence="3 4">Uncharacterized protein LOC115623180</fullName>
    </submittedName>
</protein>
<keyword evidence="1" id="KW-0472">Membrane</keyword>
<keyword evidence="1" id="KW-0812">Transmembrane</keyword>
<organism evidence="2 4">
    <name type="scientific">Drosophila lebanonensis</name>
    <name type="common">Fruit fly</name>
    <name type="synonym">Scaptodrosophila lebanonensis</name>
    <dbReference type="NCBI Taxonomy" id="7225"/>
    <lineage>
        <taxon>Eukaryota</taxon>
        <taxon>Metazoa</taxon>
        <taxon>Ecdysozoa</taxon>
        <taxon>Arthropoda</taxon>
        <taxon>Hexapoda</taxon>
        <taxon>Insecta</taxon>
        <taxon>Pterygota</taxon>
        <taxon>Neoptera</taxon>
        <taxon>Endopterygota</taxon>
        <taxon>Diptera</taxon>
        <taxon>Brachycera</taxon>
        <taxon>Muscomorpha</taxon>
        <taxon>Ephydroidea</taxon>
        <taxon>Drosophilidae</taxon>
        <taxon>Scaptodrosophila</taxon>
    </lineage>
</organism>
<reference evidence="3 4" key="1">
    <citation type="submission" date="2025-04" db="UniProtKB">
        <authorList>
            <consortium name="RefSeq"/>
        </authorList>
    </citation>
    <scope>IDENTIFICATION</scope>
    <source>
        <strain evidence="3 4">11010-0011.00</strain>
        <tissue evidence="3 4">Whole body</tissue>
    </source>
</reference>